<gene>
    <name evidence="7" type="ORF">Hsar01_02905</name>
</gene>
<reference evidence="7 8" key="1">
    <citation type="submission" date="2024-02" db="EMBL/GenBank/DDBJ databases">
        <title>Haloferula sargassicola NBRC 104335.</title>
        <authorList>
            <person name="Ichikawa N."/>
            <person name="Katano-Makiyama Y."/>
            <person name="Hidaka K."/>
        </authorList>
    </citation>
    <scope>NUCLEOTIDE SEQUENCE [LARGE SCALE GENOMIC DNA]</scope>
    <source>
        <strain evidence="7 8">NBRC 104335</strain>
    </source>
</reference>
<dbReference type="Proteomes" id="UP001476282">
    <property type="component" value="Unassembled WGS sequence"/>
</dbReference>
<feature type="domain" description="AAA" evidence="6">
    <location>
        <begin position="486"/>
        <end position="611"/>
    </location>
</feature>
<dbReference type="PANTHER" id="PTHR32309:SF31">
    <property type="entry name" value="CAPSULAR EXOPOLYSACCHARIDE FAMILY"/>
    <property type="match status" value="1"/>
</dbReference>
<sequence>MVSASRTLASPEASTRVRKRSSCSPWLRGLGRRWYYPTVFAALGLVATHAYLDRAPQLYRTQSTLLVKTRTGTLLGGGHATPEEIDLRSVEALNTAASRIFTPEVLQRVASRQEVRRLPGLMPRPTALLPPWLGGPELATDAAPPVPPPARLAAILSNWMQVSARQDTRFLDVAIVHPDPQVARTLADAVAHSYLDGRTEVRLADRSAARRLVRRETEQIRDRLQAAQRLRAGYARMLELGTELDQQQVTVSLLGHRYREAHPKMKDALEEQARLAQRFVTEFKQSLKRGGDEAYWQDVGTIETADTAAEDAETIRRRLLSRAAALAAEVEALTGSLQALMSREGELDLELQGDGIEVALHSPAPLPGRPIAPCPSRAYALGGGGGLVCGLVLSLGMARSDEKIRTPAQLEAELAIPLLASVPALNAQRLQRMESRAARADGLGAPEHQSEWDPLLVFRQGLHRSPPADRYRLIETRIHLSTEGLRCVAIASSLPGEGKTTTSTNLALAAADRGKRVLLIDADLRKPAVHTAFGLDPDVTGAGLTEVLAGQSTLEEAVLPLAGVPRLDLLLSGQRAPNPGELLTGPGIETLLSEAGQDYDLVVLDTAPLLPVPDTRLIAPWVDRLYLVVRADHTPKGAVQHAINLLIRAQTPAAACILNAAGREKLR</sequence>
<evidence type="ECO:0000259" key="6">
    <source>
        <dbReference type="Pfam" id="PF13614"/>
    </source>
</evidence>
<accession>A0ABP9UQ46</accession>
<dbReference type="CDD" id="cd05387">
    <property type="entry name" value="BY-kinase"/>
    <property type="match status" value="1"/>
</dbReference>
<evidence type="ECO:0000256" key="5">
    <source>
        <dbReference type="ARBA" id="ARBA00023137"/>
    </source>
</evidence>
<keyword evidence="1" id="KW-0808">Transferase</keyword>
<organism evidence="7 8">
    <name type="scientific">Haloferula sargassicola</name>
    <dbReference type="NCBI Taxonomy" id="490096"/>
    <lineage>
        <taxon>Bacteria</taxon>
        <taxon>Pseudomonadati</taxon>
        <taxon>Verrucomicrobiota</taxon>
        <taxon>Verrucomicrobiia</taxon>
        <taxon>Verrucomicrobiales</taxon>
        <taxon>Verrucomicrobiaceae</taxon>
        <taxon>Haloferula</taxon>
    </lineage>
</organism>
<dbReference type="SUPFAM" id="SSF52540">
    <property type="entry name" value="P-loop containing nucleoside triphosphate hydrolases"/>
    <property type="match status" value="1"/>
</dbReference>
<dbReference type="InterPro" id="IPR027417">
    <property type="entry name" value="P-loop_NTPase"/>
</dbReference>
<evidence type="ECO:0000256" key="3">
    <source>
        <dbReference type="ARBA" id="ARBA00022777"/>
    </source>
</evidence>
<name>A0ABP9UQ46_9BACT</name>
<dbReference type="Pfam" id="PF13614">
    <property type="entry name" value="AAA_31"/>
    <property type="match status" value="1"/>
</dbReference>
<dbReference type="InterPro" id="IPR025669">
    <property type="entry name" value="AAA_dom"/>
</dbReference>
<protein>
    <recommendedName>
        <fullName evidence="6">AAA domain-containing protein</fullName>
    </recommendedName>
</protein>
<keyword evidence="5" id="KW-0829">Tyrosine-protein kinase</keyword>
<evidence type="ECO:0000256" key="4">
    <source>
        <dbReference type="ARBA" id="ARBA00022840"/>
    </source>
</evidence>
<evidence type="ECO:0000256" key="2">
    <source>
        <dbReference type="ARBA" id="ARBA00022741"/>
    </source>
</evidence>
<comment type="caution">
    <text evidence="7">The sequence shown here is derived from an EMBL/GenBank/DDBJ whole genome shotgun (WGS) entry which is preliminary data.</text>
</comment>
<dbReference type="InterPro" id="IPR005702">
    <property type="entry name" value="Wzc-like_C"/>
</dbReference>
<keyword evidence="3" id="KW-0418">Kinase</keyword>
<dbReference type="NCBIfam" id="TIGR01007">
    <property type="entry name" value="eps_fam"/>
    <property type="match status" value="1"/>
</dbReference>
<dbReference type="InterPro" id="IPR050445">
    <property type="entry name" value="Bact_polysacc_biosynth/exp"/>
</dbReference>
<keyword evidence="8" id="KW-1185">Reference proteome</keyword>
<dbReference type="PANTHER" id="PTHR32309">
    <property type="entry name" value="TYROSINE-PROTEIN KINASE"/>
    <property type="match status" value="1"/>
</dbReference>
<evidence type="ECO:0000256" key="1">
    <source>
        <dbReference type="ARBA" id="ARBA00022679"/>
    </source>
</evidence>
<dbReference type="EMBL" id="BAABRI010000016">
    <property type="protein sequence ID" value="GAA5483671.1"/>
    <property type="molecule type" value="Genomic_DNA"/>
</dbReference>
<proteinExistence type="predicted"/>
<dbReference type="Gene3D" id="3.40.50.300">
    <property type="entry name" value="P-loop containing nucleotide triphosphate hydrolases"/>
    <property type="match status" value="1"/>
</dbReference>
<evidence type="ECO:0000313" key="7">
    <source>
        <dbReference type="EMBL" id="GAA5483671.1"/>
    </source>
</evidence>
<keyword evidence="4" id="KW-0067">ATP-binding</keyword>
<keyword evidence="2" id="KW-0547">Nucleotide-binding</keyword>
<evidence type="ECO:0000313" key="8">
    <source>
        <dbReference type="Proteomes" id="UP001476282"/>
    </source>
</evidence>